<dbReference type="SUPFAM" id="SSF56037">
    <property type="entry name" value="PheT/TilS domain"/>
    <property type="match status" value="1"/>
</dbReference>
<sequence>MNIQIHTDVLETFPDAAVTGSVIQCSSLAYAADIPAEENQHLLLDENWGPYGINTRQEVKRWRNVYKHMGVKPSKFLSSFESLFKQYKKGKNVFGIHPIVDIYNYISLKHRLCIGAYDLDKINGNVHLRFADQKAEERMVPIGSNKPIPLHYPSVVYSDDRQVICALWNHKDADSTKIDTSSKKILLCIDHNQNEKKRADKALNELKDMLLPANNECIIEEFYLDAKQPTCAY</sequence>
<dbReference type="GO" id="GO:0003723">
    <property type="term" value="F:RNA binding"/>
    <property type="evidence" value="ECO:0007669"/>
    <property type="project" value="InterPro"/>
</dbReference>
<gene>
    <name evidence="2" type="ORF">SAMN05192534_10938</name>
</gene>
<keyword evidence="2" id="KW-0436">Ligase</keyword>
<dbReference type="GO" id="GO:0004826">
    <property type="term" value="F:phenylalanine-tRNA ligase activity"/>
    <property type="evidence" value="ECO:0007669"/>
    <property type="project" value="InterPro"/>
</dbReference>
<accession>A0A1G8ED50</accession>
<evidence type="ECO:0000313" key="2">
    <source>
        <dbReference type="EMBL" id="SDH67700.1"/>
    </source>
</evidence>
<dbReference type="Gene3D" id="3.50.40.10">
    <property type="entry name" value="Phenylalanyl-trna Synthetase, Chain B, domain 3"/>
    <property type="match status" value="1"/>
</dbReference>
<dbReference type="PANTHER" id="PTHR39209:SF2">
    <property type="entry name" value="CYTOPLASMIC PROTEIN"/>
    <property type="match status" value="1"/>
</dbReference>
<evidence type="ECO:0000259" key="1">
    <source>
        <dbReference type="SMART" id="SM00873"/>
    </source>
</evidence>
<dbReference type="InterPro" id="IPR005146">
    <property type="entry name" value="B3/B4_tRNA-bd"/>
</dbReference>
<dbReference type="Pfam" id="PF03483">
    <property type="entry name" value="B3_4"/>
    <property type="match status" value="1"/>
</dbReference>
<keyword evidence="2" id="KW-0030">Aminoacyl-tRNA synthetase</keyword>
<dbReference type="InterPro" id="IPR020825">
    <property type="entry name" value="Phe-tRNA_synthase-like_B3/B4"/>
</dbReference>
<proteinExistence type="predicted"/>
<reference evidence="2 3" key="1">
    <citation type="submission" date="2016-10" db="EMBL/GenBank/DDBJ databases">
        <authorList>
            <person name="de Groot N.N."/>
        </authorList>
    </citation>
    <scope>NUCLEOTIDE SEQUENCE [LARGE SCALE GENOMIC DNA]</scope>
    <source>
        <strain evidence="2 3">DSM 21632</strain>
    </source>
</reference>
<dbReference type="Proteomes" id="UP000199163">
    <property type="component" value="Unassembled WGS sequence"/>
</dbReference>
<feature type="domain" description="B3/B4 tRNA-binding" evidence="1">
    <location>
        <begin position="60"/>
        <end position="215"/>
    </location>
</feature>
<keyword evidence="3" id="KW-1185">Reference proteome</keyword>
<dbReference type="EMBL" id="FNDK01000009">
    <property type="protein sequence ID" value="SDH67700.1"/>
    <property type="molecule type" value="Genomic_DNA"/>
</dbReference>
<evidence type="ECO:0000313" key="3">
    <source>
        <dbReference type="Proteomes" id="UP000199163"/>
    </source>
</evidence>
<dbReference type="AlphaFoldDB" id="A0A1G8ED50"/>
<dbReference type="OrthoDB" id="276580at2"/>
<dbReference type="PANTHER" id="PTHR39209">
    <property type="match status" value="1"/>
</dbReference>
<organism evidence="2 3">
    <name type="scientific">Alteribacillus persepolensis</name>
    <dbReference type="NCBI Taxonomy" id="568899"/>
    <lineage>
        <taxon>Bacteria</taxon>
        <taxon>Bacillati</taxon>
        <taxon>Bacillota</taxon>
        <taxon>Bacilli</taxon>
        <taxon>Bacillales</taxon>
        <taxon>Bacillaceae</taxon>
        <taxon>Alteribacillus</taxon>
    </lineage>
</organism>
<dbReference type="SMART" id="SM00873">
    <property type="entry name" value="B3_4"/>
    <property type="match status" value="1"/>
</dbReference>
<name>A0A1G8ED50_9BACI</name>
<protein>
    <submittedName>
        <fullName evidence="2">Lysyl-tRNA synthetase, class 2</fullName>
    </submittedName>
</protein>
<dbReference type="RefSeq" id="WP_091273129.1">
    <property type="nucleotide sequence ID" value="NZ_FNDK01000009.1"/>
</dbReference>
<dbReference type="STRING" id="568899.SAMN05192534_10938"/>